<dbReference type="PANTHER" id="PTHR33164">
    <property type="entry name" value="TRANSCRIPTIONAL REGULATOR, MARR FAMILY"/>
    <property type="match status" value="1"/>
</dbReference>
<protein>
    <submittedName>
        <fullName evidence="2">MarR family transcriptional regulator</fullName>
    </submittedName>
</protein>
<name>A0ABY9XAX3_9BACT</name>
<dbReference type="InterPro" id="IPR036388">
    <property type="entry name" value="WH-like_DNA-bd_sf"/>
</dbReference>
<evidence type="ECO:0000259" key="1">
    <source>
        <dbReference type="PROSITE" id="PS50995"/>
    </source>
</evidence>
<organism evidence="2 3">
    <name type="scientific">Archangium minus</name>
    <dbReference type="NCBI Taxonomy" id="83450"/>
    <lineage>
        <taxon>Bacteria</taxon>
        <taxon>Pseudomonadati</taxon>
        <taxon>Myxococcota</taxon>
        <taxon>Myxococcia</taxon>
        <taxon>Myxococcales</taxon>
        <taxon>Cystobacterineae</taxon>
        <taxon>Archangiaceae</taxon>
        <taxon>Archangium</taxon>
    </lineage>
</organism>
<dbReference type="SMART" id="SM00347">
    <property type="entry name" value="HTH_MARR"/>
    <property type="match status" value="1"/>
</dbReference>
<feature type="domain" description="HTH marR-type" evidence="1">
    <location>
        <begin position="1"/>
        <end position="129"/>
    </location>
</feature>
<gene>
    <name evidence="2" type="ORF">F0U60_24305</name>
</gene>
<dbReference type="InterPro" id="IPR036390">
    <property type="entry name" value="WH_DNA-bd_sf"/>
</dbReference>
<dbReference type="Proteomes" id="UP001611383">
    <property type="component" value="Chromosome"/>
</dbReference>
<proteinExistence type="predicted"/>
<reference evidence="2 3" key="1">
    <citation type="submission" date="2019-08" db="EMBL/GenBank/DDBJ databases">
        <title>Archangium and Cystobacter genomes.</title>
        <authorList>
            <person name="Chen I.-C.K."/>
            <person name="Wielgoss S."/>
        </authorList>
    </citation>
    <scope>NUCLEOTIDE SEQUENCE [LARGE SCALE GENOMIC DNA]</scope>
    <source>
        <strain evidence="2 3">Cbm 6</strain>
    </source>
</reference>
<accession>A0ABY9XAX3</accession>
<dbReference type="PROSITE" id="PS50995">
    <property type="entry name" value="HTH_MARR_2"/>
    <property type="match status" value="1"/>
</dbReference>
<dbReference type="Pfam" id="PF01047">
    <property type="entry name" value="MarR"/>
    <property type="match status" value="1"/>
</dbReference>
<dbReference type="PRINTS" id="PR00598">
    <property type="entry name" value="HTHMARR"/>
</dbReference>
<evidence type="ECO:0000313" key="3">
    <source>
        <dbReference type="Proteomes" id="UP001611383"/>
    </source>
</evidence>
<dbReference type="EMBL" id="CP043494">
    <property type="protein sequence ID" value="WNG52558.1"/>
    <property type="molecule type" value="Genomic_DNA"/>
</dbReference>
<sequence>MRLLWAVDHQLRSTSKHMESTLGLTGPQRLVVRLVGQYPGITSGRLSQILHVHPSTLTGVLKRLEKRGYLERKSDPRDARKALFFLTQPGRGLNVPASGTVEAAVQRAISRVPRAQLTGAQDVLTALAEELGVGEEKPSHEAASPALSLQAG</sequence>
<dbReference type="PANTHER" id="PTHR33164:SF43">
    <property type="entry name" value="HTH-TYPE TRANSCRIPTIONAL REPRESSOR YETL"/>
    <property type="match status" value="1"/>
</dbReference>
<dbReference type="Gene3D" id="1.10.10.10">
    <property type="entry name" value="Winged helix-like DNA-binding domain superfamily/Winged helix DNA-binding domain"/>
    <property type="match status" value="1"/>
</dbReference>
<keyword evidence="3" id="KW-1185">Reference proteome</keyword>
<dbReference type="InterPro" id="IPR039422">
    <property type="entry name" value="MarR/SlyA-like"/>
</dbReference>
<dbReference type="InterPro" id="IPR000835">
    <property type="entry name" value="HTH_MarR-typ"/>
</dbReference>
<evidence type="ECO:0000313" key="2">
    <source>
        <dbReference type="EMBL" id="WNG52558.1"/>
    </source>
</evidence>
<dbReference type="SUPFAM" id="SSF46785">
    <property type="entry name" value="Winged helix' DNA-binding domain"/>
    <property type="match status" value="1"/>
</dbReference>